<dbReference type="Proteomes" id="UP000789739">
    <property type="component" value="Unassembled WGS sequence"/>
</dbReference>
<keyword evidence="2" id="KW-0812">Transmembrane</keyword>
<feature type="region of interest" description="Disordered" evidence="1">
    <location>
        <begin position="102"/>
        <end position="122"/>
    </location>
</feature>
<keyword evidence="2" id="KW-1133">Transmembrane helix</keyword>
<accession>A0A9N9H7L4</accession>
<reference evidence="3" key="1">
    <citation type="submission" date="2021-06" db="EMBL/GenBank/DDBJ databases">
        <authorList>
            <person name="Kallberg Y."/>
            <person name="Tangrot J."/>
            <person name="Rosling A."/>
        </authorList>
    </citation>
    <scope>NUCLEOTIDE SEQUENCE</scope>
    <source>
        <strain evidence="3">BR232B</strain>
    </source>
</reference>
<keyword evidence="2" id="KW-0472">Membrane</keyword>
<evidence type="ECO:0000313" key="4">
    <source>
        <dbReference type="Proteomes" id="UP000789739"/>
    </source>
</evidence>
<organism evidence="3 4">
    <name type="scientific">Paraglomus brasilianum</name>
    <dbReference type="NCBI Taxonomy" id="144538"/>
    <lineage>
        <taxon>Eukaryota</taxon>
        <taxon>Fungi</taxon>
        <taxon>Fungi incertae sedis</taxon>
        <taxon>Mucoromycota</taxon>
        <taxon>Glomeromycotina</taxon>
        <taxon>Glomeromycetes</taxon>
        <taxon>Paraglomerales</taxon>
        <taxon>Paraglomeraceae</taxon>
        <taxon>Paraglomus</taxon>
    </lineage>
</organism>
<dbReference type="AlphaFoldDB" id="A0A9N9H7L4"/>
<protein>
    <submittedName>
        <fullName evidence="3">7095_t:CDS:1</fullName>
    </submittedName>
</protein>
<gene>
    <name evidence="3" type="ORF">PBRASI_LOCUS10703</name>
</gene>
<evidence type="ECO:0000256" key="2">
    <source>
        <dbReference type="SAM" id="Phobius"/>
    </source>
</evidence>
<comment type="caution">
    <text evidence="3">The sequence shown here is derived from an EMBL/GenBank/DDBJ whole genome shotgun (WGS) entry which is preliminary data.</text>
</comment>
<evidence type="ECO:0000256" key="1">
    <source>
        <dbReference type="SAM" id="MobiDB-lite"/>
    </source>
</evidence>
<sequence length="122" mass="13808">MFKKIFPPKALFTPRRATIPRYASRHIPSSDHINISVGTLIALVCSVGGGTIAVARMIKEVMEGHKSFESRFDKVETRLNRLEDHVVGFAKENEYIKAMLENKSEGKPIEEKKNKPPFANLR</sequence>
<keyword evidence="4" id="KW-1185">Reference proteome</keyword>
<feature type="non-terminal residue" evidence="3">
    <location>
        <position position="122"/>
    </location>
</feature>
<feature type="transmembrane region" description="Helical" evidence="2">
    <location>
        <begin position="35"/>
        <end position="58"/>
    </location>
</feature>
<name>A0A9N9H7L4_9GLOM</name>
<dbReference type="EMBL" id="CAJVPI010003529">
    <property type="protein sequence ID" value="CAG8659445.1"/>
    <property type="molecule type" value="Genomic_DNA"/>
</dbReference>
<evidence type="ECO:0000313" key="3">
    <source>
        <dbReference type="EMBL" id="CAG8659445.1"/>
    </source>
</evidence>
<feature type="compositionally biased region" description="Basic and acidic residues" evidence="1">
    <location>
        <begin position="102"/>
        <end position="114"/>
    </location>
</feature>
<proteinExistence type="predicted"/>